<dbReference type="OrthoDB" id="9801383at2"/>
<sequence length="1343" mass="147102">MNKSYLSLSACALLATFTFVGCGSSNSSSTSSGTLQLNPTLGNIDYICGSTSGTTDESGKYKFSSGDECEFTFGGVTLKATPSANLTIESILEDTTKNPNISQDAIWGYVSAATGLSQAELSKAGKAHIKDDFKNATDDITDFSSFDRFETALLDDDDFALLTDENDISLKEKFETNKAKISSAKTTKRVDVRFEGISTPVKEETKLTQQSSSKVYINGEEQEINYTPIMKTGFKDTNDEVFGLVKDMNDKIISFEDGNPYICNGTNEGVGSGLDYTSFLNVNDKLYMVSQFECQIGAMYMTELVQNEETGALTPKEGTLEFISQKDEFGGFVHCAGQKTPWESHLGSEEYENDARAVEKAGFDKAVGSTSYDETVKFWGGDFEKMSPYYYGWTPEVKITQEGEADYSKHYAMGRFSHELSYVMPDNKTVYMSDDGTNVGLYMFVADKPTDLTSGTLYAAKWEQTSEVGVGAGEADISWINLGHATNSEIREYLDPDGDVSTNDGLKFSDIFDAVDGTDGTCSEGYTSINTSVGHECLKIKDGMKKAASRLETRRYSAMMGATTEFRKEEGITYDKNTGTLYVAMSSVERGMEDKQKSGKSETKYDIGGNNDIKVQYNSCGAIYALDVNANEAMDLEKNSISSKYVVNNMYSILEGNPTTYDENSDYSENGCDVNGISNPDNVTFLENSNILMIGEDTGKHENNMVWAYDVQTKELTRVFTTPIGAETTSPFWYTDLANGYGYMSVVTQHPDDKTSDAGQSVIGYVGPFKNLTKLEATDTVSIFHVNDTHSHISSEGMDLEINGTEIEFDVGGYARYVTKLDELKKNKPNSLILNAGDVFQGTLYYSLFKGEADAAAMNMIKWDAYALGNHEFDDGDEGLKSFLDMLNEDISVISSNVVPQSGNILENYWKPYIVKEINGKKVGVIGIDIVGKTKNSSNPSDTITFLNEIETAQKYIDELKDNGVDRVVLLTHQGYDYDLAMAPQLSGVDVIVGGDSHSLLGDFSKLGLSSVSNDYPTKVSDKDGNKVCVVQAWEYGHILGDLDVVFNKDGEVIDCSGTPRLLVGTDSIDENLLSTVNEVISDNKNIEVVVEDEATLNVIKNYENQVDVKKALVIGEASETLGHNRIPGDMKDGVSNLPLGSDIAPIVAKSFYDLSNLADACIQNAGGVRVKIDSGNITMGDAYTLLPFANTLFEIKMKAQEIKDVLEDAIEEAFYGGEDMTVSTGSFPYSYGLKYDVDASAQAGNRIQNLEMKDRETGTWSTLNLSDDTTLYTIVTNSYTAGGKDGYLTFKSVQDERGVGTDTYLDYAMSFVKYVETKAANNELVTKLPAQDHPIKSFVGLK</sequence>
<dbReference type="InterPro" id="IPR029052">
    <property type="entry name" value="Metallo-depent_PP-like"/>
</dbReference>
<dbReference type="KEGG" id="apai:APAC_0437"/>
<dbReference type="PRINTS" id="PR01607">
    <property type="entry name" value="APYRASEFAMLY"/>
</dbReference>
<dbReference type="Pfam" id="PF00149">
    <property type="entry name" value="Metallophos"/>
    <property type="match status" value="1"/>
</dbReference>
<dbReference type="RefSeq" id="WP_130232559.1">
    <property type="nucleotide sequence ID" value="NZ_BMEF01000028.1"/>
</dbReference>
<dbReference type="CDD" id="cd07409">
    <property type="entry name" value="MPP_CD73_N"/>
    <property type="match status" value="1"/>
</dbReference>
<organism evidence="2 3">
    <name type="scientific">Malaciobacter pacificus</name>
    <dbReference type="NCBI Taxonomy" id="1080223"/>
    <lineage>
        <taxon>Bacteria</taxon>
        <taxon>Pseudomonadati</taxon>
        <taxon>Campylobacterota</taxon>
        <taxon>Epsilonproteobacteria</taxon>
        <taxon>Campylobacterales</taxon>
        <taxon>Arcobacteraceae</taxon>
        <taxon>Malaciobacter</taxon>
    </lineage>
</organism>
<dbReference type="GO" id="GO:0009166">
    <property type="term" value="P:nucleotide catabolic process"/>
    <property type="evidence" value="ECO:0007669"/>
    <property type="project" value="InterPro"/>
</dbReference>
<dbReference type="PANTHER" id="PTHR11575:SF24">
    <property type="entry name" value="5'-NUCLEOTIDASE"/>
    <property type="match status" value="1"/>
</dbReference>
<dbReference type="PROSITE" id="PS51257">
    <property type="entry name" value="PROKAR_LIPOPROTEIN"/>
    <property type="match status" value="1"/>
</dbReference>
<dbReference type="SUPFAM" id="SSF55816">
    <property type="entry name" value="5'-nucleotidase (syn. UDP-sugar hydrolase), C-terminal domain"/>
    <property type="match status" value="1"/>
</dbReference>
<reference evidence="2 3" key="3">
    <citation type="submission" date="2019-09" db="EMBL/GenBank/DDBJ databases">
        <title>Taxonomic note: a critical rebuttal of the proposed division of the genus Arcobacter into six genera, emended descriptions of Arcobacter anaerophilus and the genus Arcobacter, and an assessment of genus-level boundaries for Epsilonproteobacteria using in silico genomic comparator tools.</title>
        <authorList>
            <person name="On S.L.W."/>
            <person name="Miller W.G."/>
            <person name="Biggs P."/>
            <person name="Cornelius A."/>
            <person name="Vandamme P."/>
        </authorList>
    </citation>
    <scope>NUCLEOTIDE SEQUENCE [LARGE SCALE GENOMIC DNA]</scope>
    <source>
        <strain evidence="2 3">LMG 26638</strain>
    </source>
</reference>
<dbReference type="InterPro" id="IPR008334">
    <property type="entry name" value="5'-Nucleotdase_C"/>
</dbReference>
<dbReference type="InterPro" id="IPR008557">
    <property type="entry name" value="PhoX"/>
</dbReference>
<dbReference type="GO" id="GO:0030288">
    <property type="term" value="C:outer membrane-bounded periplasmic space"/>
    <property type="evidence" value="ECO:0007669"/>
    <property type="project" value="TreeGrafter"/>
</dbReference>
<dbReference type="Proteomes" id="UP000322726">
    <property type="component" value="Chromosome"/>
</dbReference>
<protein>
    <submittedName>
        <fullName evidence="2">5'-nucleotidase (NadN, DUF839 domains)</fullName>
    </submittedName>
</protein>
<dbReference type="SUPFAM" id="SSF56300">
    <property type="entry name" value="Metallo-dependent phosphatases"/>
    <property type="match status" value="1"/>
</dbReference>
<gene>
    <name evidence="2" type="ORF">APAC_0437</name>
</gene>
<dbReference type="EMBL" id="CP035928">
    <property type="protein sequence ID" value="QEP33598.1"/>
    <property type="molecule type" value="Genomic_DNA"/>
</dbReference>
<accession>A0A5C2H5W6</accession>
<name>A0A5C2H5W6_9BACT</name>
<dbReference type="Pfam" id="PF02872">
    <property type="entry name" value="5_nucleotid_C"/>
    <property type="match status" value="1"/>
</dbReference>
<evidence type="ECO:0000313" key="3">
    <source>
        <dbReference type="Proteomes" id="UP000322726"/>
    </source>
</evidence>
<evidence type="ECO:0000256" key="1">
    <source>
        <dbReference type="ARBA" id="ARBA00022729"/>
    </source>
</evidence>
<proteinExistence type="predicted"/>
<keyword evidence="1" id="KW-0732">Signal</keyword>
<dbReference type="Pfam" id="PF05787">
    <property type="entry name" value="PhoX"/>
    <property type="match status" value="1"/>
</dbReference>
<dbReference type="GO" id="GO:0008253">
    <property type="term" value="F:5'-nucleotidase activity"/>
    <property type="evidence" value="ECO:0007669"/>
    <property type="project" value="TreeGrafter"/>
</dbReference>
<keyword evidence="3" id="KW-1185">Reference proteome</keyword>
<dbReference type="PANTHER" id="PTHR11575">
    <property type="entry name" value="5'-NUCLEOTIDASE-RELATED"/>
    <property type="match status" value="1"/>
</dbReference>
<dbReference type="InterPro" id="IPR004843">
    <property type="entry name" value="Calcineurin-like_PHP"/>
</dbReference>
<reference evidence="2 3" key="2">
    <citation type="submission" date="2019-09" db="EMBL/GenBank/DDBJ databases">
        <title>Complete genome sequencing of four Arcobacter species reveals a diverse suite of mobile elements.</title>
        <authorList>
            <person name="Miller W.G."/>
            <person name="Yee E."/>
            <person name="Bono J.L."/>
        </authorList>
    </citation>
    <scope>NUCLEOTIDE SEQUENCE [LARGE SCALE GENOMIC DNA]</scope>
    <source>
        <strain evidence="2 3">LMG 26638</strain>
    </source>
</reference>
<reference evidence="3" key="1">
    <citation type="submission" date="2019-09" db="EMBL/GenBank/DDBJ databases">
        <title>Complete genome sequencing of four Arcobacter species reveals a diverse suite of mobile elements.</title>
        <authorList>
            <person name="On S.L.W."/>
            <person name="Miller W.G."/>
            <person name="Biggs P."/>
            <person name="Cornelius A."/>
            <person name="Vandamme P."/>
        </authorList>
    </citation>
    <scope>NUCLEOTIDE SEQUENCE [LARGE SCALE GENOMIC DNA]</scope>
    <source>
        <strain evidence="3">LMG 26638</strain>
    </source>
</reference>
<dbReference type="GO" id="GO:0008768">
    <property type="term" value="F:UDP-sugar diphosphatase activity"/>
    <property type="evidence" value="ECO:0007669"/>
    <property type="project" value="TreeGrafter"/>
</dbReference>
<dbReference type="Gene3D" id="3.60.21.10">
    <property type="match status" value="1"/>
</dbReference>
<dbReference type="InterPro" id="IPR006179">
    <property type="entry name" value="5_nucleotidase/apyrase"/>
</dbReference>
<dbReference type="InterPro" id="IPR036907">
    <property type="entry name" value="5'-Nucleotdase_C_sf"/>
</dbReference>
<dbReference type="Gene3D" id="3.90.780.10">
    <property type="entry name" value="5'-Nucleotidase, C-terminal domain"/>
    <property type="match status" value="1"/>
</dbReference>
<evidence type="ECO:0000313" key="2">
    <source>
        <dbReference type="EMBL" id="QEP33598.1"/>
    </source>
</evidence>